<keyword evidence="7 13" id="KW-0158">Chromosome</keyword>
<keyword evidence="11 13" id="KW-0539">Nucleus</keyword>
<evidence type="ECO:0000259" key="15">
    <source>
        <dbReference type="PROSITE" id="PS50600"/>
    </source>
</evidence>
<dbReference type="GO" id="GO:0046982">
    <property type="term" value="F:protein heterodimerization activity"/>
    <property type="evidence" value="ECO:0007669"/>
    <property type="project" value="InterPro"/>
</dbReference>
<name>A0A7S3G7H5_9EUKA</name>
<evidence type="ECO:0000256" key="1">
    <source>
        <dbReference type="ARBA" id="ARBA00002001"/>
    </source>
</evidence>
<evidence type="ECO:0000256" key="12">
    <source>
        <dbReference type="ARBA" id="ARBA00023269"/>
    </source>
</evidence>
<evidence type="ECO:0000313" key="16">
    <source>
        <dbReference type="EMBL" id="CAE0249173.1"/>
    </source>
</evidence>
<dbReference type="Gene3D" id="1.10.20.10">
    <property type="entry name" value="Histone, subunit A"/>
    <property type="match status" value="1"/>
</dbReference>
<dbReference type="GO" id="GO:0005634">
    <property type="term" value="C:nucleus"/>
    <property type="evidence" value="ECO:0007669"/>
    <property type="project" value="UniProtKB-SubCell"/>
</dbReference>
<comment type="subunit">
    <text evidence="6 13">The nucleosome is a histone octamer containing two molecules each of H2A, H2B, H3 and H4 assembled in one H3-H4 heterotetramer and two H2A-H2B heterodimers. The octamer wraps approximately 147 bp of DNA.</text>
</comment>
<evidence type="ECO:0000256" key="13">
    <source>
        <dbReference type="RuleBase" id="RU000528"/>
    </source>
</evidence>
<dbReference type="SUPFAM" id="SSF47113">
    <property type="entry name" value="Histone-fold"/>
    <property type="match status" value="1"/>
</dbReference>
<dbReference type="PANTHER" id="PTHR10484">
    <property type="entry name" value="HISTONE H4"/>
    <property type="match status" value="1"/>
</dbReference>
<feature type="domain" description="Ubiquitin-like protease family profile" evidence="15">
    <location>
        <begin position="222"/>
        <end position="378"/>
    </location>
</feature>
<dbReference type="PROSITE" id="PS00047">
    <property type="entry name" value="HISTONE_H4"/>
    <property type="match status" value="1"/>
</dbReference>
<comment type="function">
    <text evidence="1 13">Core component of nucleosome. Nucleosomes wrap and compact DNA into chromatin, limiting DNA accessibility to the cellular machineries which require DNA as a template. Histones thereby play a central role in transcription regulation, DNA repair, DNA replication and chromosomal stability. DNA accessibility is regulated via a complex set of post-translational modifications of histones, also called histone code, and nucleosome remodeling.</text>
</comment>
<dbReference type="InterPro" id="IPR038765">
    <property type="entry name" value="Papain-like_cys_pep_sf"/>
</dbReference>
<keyword evidence="9" id="KW-0378">Hydrolase</keyword>
<keyword evidence="10 13" id="KW-0238">DNA-binding</keyword>
<evidence type="ECO:0000256" key="6">
    <source>
        <dbReference type="ARBA" id="ARBA00011538"/>
    </source>
</evidence>
<dbReference type="Gene3D" id="3.40.395.10">
    <property type="entry name" value="Adenoviral Proteinase, Chain A"/>
    <property type="match status" value="1"/>
</dbReference>
<feature type="region of interest" description="Disordered" evidence="14">
    <location>
        <begin position="119"/>
        <end position="149"/>
    </location>
</feature>
<evidence type="ECO:0000256" key="9">
    <source>
        <dbReference type="ARBA" id="ARBA00022801"/>
    </source>
</evidence>
<dbReference type="AlphaFoldDB" id="A0A7S3G7H5"/>
<comment type="similarity">
    <text evidence="4">Belongs to the peptidase C48 family.</text>
</comment>
<dbReference type="GO" id="GO:0006508">
    <property type="term" value="P:proteolysis"/>
    <property type="evidence" value="ECO:0007669"/>
    <property type="project" value="UniProtKB-KW"/>
</dbReference>
<dbReference type="FunFam" id="1.10.20.10:FF:000012">
    <property type="entry name" value="Histone H4"/>
    <property type="match status" value="1"/>
</dbReference>
<dbReference type="EMBL" id="HBIB01017575">
    <property type="protein sequence ID" value="CAE0249173.1"/>
    <property type="molecule type" value="Transcribed_RNA"/>
</dbReference>
<gene>
    <name evidence="16" type="ORF">PBIL07802_LOCUS11372</name>
</gene>
<evidence type="ECO:0000256" key="3">
    <source>
        <dbReference type="ARBA" id="ARBA00004286"/>
    </source>
</evidence>
<protein>
    <recommendedName>
        <fullName evidence="13">Histone H4</fullName>
    </recommendedName>
</protein>
<dbReference type="InterPro" id="IPR019809">
    <property type="entry name" value="Histone_H4_CS"/>
</dbReference>
<dbReference type="PROSITE" id="PS50600">
    <property type="entry name" value="ULP_PROTEASE"/>
    <property type="match status" value="1"/>
</dbReference>
<dbReference type="GO" id="GO:0008234">
    <property type="term" value="F:cysteine-type peptidase activity"/>
    <property type="evidence" value="ECO:0007669"/>
    <property type="project" value="InterPro"/>
</dbReference>
<evidence type="ECO:0000256" key="4">
    <source>
        <dbReference type="ARBA" id="ARBA00005234"/>
    </source>
</evidence>
<dbReference type="CDD" id="cd22912">
    <property type="entry name" value="HFD_H4"/>
    <property type="match status" value="1"/>
</dbReference>
<dbReference type="SUPFAM" id="SSF54001">
    <property type="entry name" value="Cysteine proteinases"/>
    <property type="match status" value="1"/>
</dbReference>
<keyword evidence="8" id="KW-0645">Protease</keyword>
<evidence type="ECO:0000256" key="7">
    <source>
        <dbReference type="ARBA" id="ARBA00022454"/>
    </source>
</evidence>
<dbReference type="PRINTS" id="PR00623">
    <property type="entry name" value="HISTONEH4"/>
</dbReference>
<dbReference type="Pfam" id="PF02902">
    <property type="entry name" value="Peptidase_C48"/>
    <property type="match status" value="1"/>
</dbReference>
<evidence type="ECO:0000256" key="5">
    <source>
        <dbReference type="ARBA" id="ARBA00006564"/>
    </source>
</evidence>
<evidence type="ECO:0000256" key="14">
    <source>
        <dbReference type="SAM" id="MobiDB-lite"/>
    </source>
</evidence>
<comment type="subcellular location">
    <subcellularLocation>
        <location evidence="3">Chromosome</location>
    </subcellularLocation>
    <subcellularLocation>
        <location evidence="2">Nucleus</location>
    </subcellularLocation>
</comment>
<comment type="similarity">
    <text evidence="5 13">Belongs to the histone H4 family.</text>
</comment>
<organism evidence="16">
    <name type="scientific">Palpitomonas bilix</name>
    <dbReference type="NCBI Taxonomy" id="652834"/>
    <lineage>
        <taxon>Eukaryota</taxon>
        <taxon>Eukaryota incertae sedis</taxon>
    </lineage>
</organism>
<feature type="compositionally biased region" description="Acidic residues" evidence="14">
    <location>
        <begin position="138"/>
        <end position="148"/>
    </location>
</feature>
<dbReference type="InterPro" id="IPR001951">
    <property type="entry name" value="Histone_H4"/>
</dbReference>
<dbReference type="InterPro" id="IPR003653">
    <property type="entry name" value="Peptidase_C48_C"/>
</dbReference>
<evidence type="ECO:0000256" key="2">
    <source>
        <dbReference type="ARBA" id="ARBA00004123"/>
    </source>
</evidence>
<sequence length="378" mass="43363">MAGNGKGGKGLGKGGAKRHRKVLRDTIYGITKPAIRRLARRGGVKRISELMYEETRGILKSFLEDIIKDTVALADHRSHPNTNFTICLEDVLYALKRANRPLYGVIGSRPSVPWFQKMPLSKSKKKKKKDDSSLEPSTEGEEVEDMNDEERHQLEYDAQVRSIVLKDHSVQSYSPQYIRESVRKEQPKILWYEKNDQDSNDARRTEFEKHLSKLSTLPSSHHLLSKANIQSLEEGSWVHGDVIDFFGTCWSKLIPSVMYLPTCIGKYLLLTNDIYNEIGQAKLDDWIPKIFSRIHASSPSASRKTTKWETILIPLNVDELRLNEKGSHWRLLEIDLSQRKLFLWDSMEELPSSAIFQKVLSRLSSIAVFEEVSVHVQF</sequence>
<dbReference type="GO" id="GO:0030527">
    <property type="term" value="F:structural constituent of chromatin"/>
    <property type="evidence" value="ECO:0007669"/>
    <property type="project" value="InterPro"/>
</dbReference>
<keyword evidence="12 13" id="KW-0544">Nucleosome core</keyword>
<evidence type="ECO:0000256" key="11">
    <source>
        <dbReference type="ARBA" id="ARBA00023242"/>
    </source>
</evidence>
<proteinExistence type="inferred from homology"/>
<dbReference type="GO" id="GO:0003677">
    <property type="term" value="F:DNA binding"/>
    <property type="evidence" value="ECO:0007669"/>
    <property type="project" value="UniProtKB-KW"/>
</dbReference>
<evidence type="ECO:0000256" key="10">
    <source>
        <dbReference type="ARBA" id="ARBA00023125"/>
    </source>
</evidence>
<evidence type="ECO:0000256" key="8">
    <source>
        <dbReference type="ARBA" id="ARBA00022670"/>
    </source>
</evidence>
<dbReference type="SMART" id="SM00417">
    <property type="entry name" value="H4"/>
    <property type="match status" value="1"/>
</dbReference>
<dbReference type="InterPro" id="IPR009072">
    <property type="entry name" value="Histone-fold"/>
</dbReference>
<dbReference type="GO" id="GO:0000786">
    <property type="term" value="C:nucleosome"/>
    <property type="evidence" value="ECO:0007669"/>
    <property type="project" value="UniProtKB-KW"/>
</dbReference>
<reference evidence="16" key="1">
    <citation type="submission" date="2021-01" db="EMBL/GenBank/DDBJ databases">
        <authorList>
            <person name="Corre E."/>
            <person name="Pelletier E."/>
            <person name="Niang G."/>
            <person name="Scheremetjew M."/>
            <person name="Finn R."/>
            <person name="Kale V."/>
            <person name="Holt S."/>
            <person name="Cochrane G."/>
            <person name="Meng A."/>
            <person name="Brown T."/>
            <person name="Cohen L."/>
        </authorList>
    </citation>
    <scope>NUCLEOTIDE SEQUENCE</scope>
    <source>
        <strain evidence="16">NIES-2562</strain>
    </source>
</reference>
<accession>A0A7S3G7H5</accession>